<keyword evidence="8" id="KW-1185">Reference proteome</keyword>
<dbReference type="OrthoDB" id="5486437at2"/>
<sequence>MDNVKRIFRKEILSVLRERRVIFSTLILPILLMPLLMYGPSLLLRNAVRTTAEQVQPVGVKNLPEPALEALRAAKLQPVPVDDPETQVREKKLPAAVAYAEGRYVIYGRLSGGLTQSSVVVGKIEGALRALKEQEVARTLQSRGISPAVLEPFGISTQDASPKQERSAGLLAFFIPYFLVLFILIGGQVVAIDTTAGEKEKGTLEALLATPVPLSQIVLGKALATLVVALAAALSSVTGIVLGGTVVRSFFARQLEAMQGGGSQLGGVLALEPAGYLALLVTAFLFAAMMVSVQLTLGLYARSFKEAQSYMAPLQFVFILPLIALQFSDFLTQQQWYYALPAFNVMLLLDGLVKGSAQGWQIGLTWATTLLFALLALMLAMRSFRREEVVFRN</sequence>
<feature type="transmembrane region" description="Helical" evidence="5">
    <location>
        <begin position="21"/>
        <end position="39"/>
    </location>
</feature>
<proteinExistence type="predicted"/>
<reference evidence="7 8" key="1">
    <citation type="journal article" date="2015" name="Genome Announc.">
        <title>Draft Genome Sequence of the Thermophile Thermus filiformis ATCC 43280, Producer of Carotenoid-(Di)glucoside-Branched Fatty Acid (Di)esters and Source of Hyperthermostable Enzymes of Biotechnological Interest.</title>
        <authorList>
            <person name="Mandelli F."/>
            <person name="Oliveira Ramires B."/>
            <person name="Couger M.B."/>
            <person name="Paixao D.A."/>
            <person name="Camilo C.M."/>
            <person name="Polikarpov I."/>
            <person name="Prade R."/>
            <person name="Riano-Pachon D.M."/>
            <person name="Squina F.M."/>
        </authorList>
    </citation>
    <scope>NUCLEOTIDE SEQUENCE [LARGE SCALE GENOMIC DNA]</scope>
    <source>
        <strain evidence="7 8">ATCC 43280</strain>
    </source>
</reference>
<dbReference type="PATRIC" id="fig|276.5.peg.1362"/>
<evidence type="ECO:0000259" key="6">
    <source>
        <dbReference type="Pfam" id="PF12698"/>
    </source>
</evidence>
<evidence type="ECO:0000256" key="1">
    <source>
        <dbReference type="ARBA" id="ARBA00004141"/>
    </source>
</evidence>
<dbReference type="Proteomes" id="UP000030364">
    <property type="component" value="Unassembled WGS sequence"/>
</dbReference>
<comment type="subcellular location">
    <subcellularLocation>
        <location evidence="1">Membrane</location>
        <topology evidence="1">Multi-pass membrane protein</topology>
    </subcellularLocation>
</comment>
<evidence type="ECO:0000256" key="4">
    <source>
        <dbReference type="ARBA" id="ARBA00023136"/>
    </source>
</evidence>
<gene>
    <name evidence="7" type="ORF">THFILI_06950</name>
</gene>
<feature type="transmembrane region" description="Helical" evidence="5">
    <location>
        <begin position="223"/>
        <end position="247"/>
    </location>
</feature>
<evidence type="ECO:0000256" key="5">
    <source>
        <dbReference type="SAM" id="Phobius"/>
    </source>
</evidence>
<accession>A0A0A2WU37</accession>
<dbReference type="STRING" id="276.THFILI_06950"/>
<name>A0A0A2WU37_THEFI</name>
<dbReference type="Pfam" id="PF12698">
    <property type="entry name" value="ABC2_membrane_3"/>
    <property type="match status" value="1"/>
</dbReference>
<dbReference type="AlphaFoldDB" id="A0A0A2WU37"/>
<dbReference type="InterPro" id="IPR013525">
    <property type="entry name" value="ABC2_TM"/>
</dbReference>
<feature type="transmembrane region" description="Helical" evidence="5">
    <location>
        <begin position="365"/>
        <end position="384"/>
    </location>
</feature>
<organism evidence="7 8">
    <name type="scientific">Thermus filiformis</name>
    <dbReference type="NCBI Taxonomy" id="276"/>
    <lineage>
        <taxon>Bacteria</taxon>
        <taxon>Thermotogati</taxon>
        <taxon>Deinococcota</taxon>
        <taxon>Deinococci</taxon>
        <taxon>Thermales</taxon>
        <taxon>Thermaceae</taxon>
        <taxon>Thermus</taxon>
    </lineage>
</organism>
<evidence type="ECO:0000256" key="2">
    <source>
        <dbReference type="ARBA" id="ARBA00022692"/>
    </source>
</evidence>
<keyword evidence="3 5" id="KW-1133">Transmembrane helix</keyword>
<feature type="transmembrane region" description="Helical" evidence="5">
    <location>
        <begin position="170"/>
        <end position="192"/>
    </location>
</feature>
<dbReference type="PANTHER" id="PTHR43471">
    <property type="entry name" value="ABC TRANSPORTER PERMEASE"/>
    <property type="match status" value="1"/>
</dbReference>
<evidence type="ECO:0000256" key="3">
    <source>
        <dbReference type="ARBA" id="ARBA00022989"/>
    </source>
</evidence>
<comment type="caution">
    <text evidence="7">The sequence shown here is derived from an EMBL/GenBank/DDBJ whole genome shotgun (WGS) entry which is preliminary data.</text>
</comment>
<dbReference type="EMBL" id="JPSL02000039">
    <property type="protein sequence ID" value="KGQ21825.1"/>
    <property type="molecule type" value="Genomic_DNA"/>
</dbReference>
<dbReference type="PANTHER" id="PTHR43471:SF3">
    <property type="entry name" value="ABC TRANSPORTER PERMEASE PROTEIN NATB"/>
    <property type="match status" value="1"/>
</dbReference>
<feature type="transmembrane region" description="Helical" evidence="5">
    <location>
        <begin position="312"/>
        <end position="330"/>
    </location>
</feature>
<dbReference type="RefSeq" id="WP_038064529.1">
    <property type="nucleotide sequence ID" value="NZ_JPSL02000039.1"/>
</dbReference>
<evidence type="ECO:0000313" key="7">
    <source>
        <dbReference type="EMBL" id="KGQ21825.1"/>
    </source>
</evidence>
<protein>
    <submittedName>
        <fullName evidence="7">Sodium ABC transporter permease</fullName>
    </submittedName>
</protein>
<dbReference type="GO" id="GO:0140359">
    <property type="term" value="F:ABC-type transporter activity"/>
    <property type="evidence" value="ECO:0007669"/>
    <property type="project" value="InterPro"/>
</dbReference>
<keyword evidence="2 5" id="KW-0812">Transmembrane</keyword>
<evidence type="ECO:0000313" key="8">
    <source>
        <dbReference type="Proteomes" id="UP000030364"/>
    </source>
</evidence>
<dbReference type="GO" id="GO:0016020">
    <property type="term" value="C:membrane"/>
    <property type="evidence" value="ECO:0007669"/>
    <property type="project" value="UniProtKB-SubCell"/>
</dbReference>
<feature type="domain" description="ABC-2 type transporter transmembrane" evidence="6">
    <location>
        <begin position="20"/>
        <end position="381"/>
    </location>
</feature>
<keyword evidence="4 5" id="KW-0472">Membrane</keyword>
<feature type="transmembrane region" description="Helical" evidence="5">
    <location>
        <begin position="276"/>
        <end position="300"/>
    </location>
</feature>